<dbReference type="InterPro" id="IPR046345">
    <property type="entry name" value="TraB_PrgY-like"/>
</dbReference>
<reference evidence="2 3" key="1">
    <citation type="submission" date="2022-08" db="EMBL/GenBank/DDBJ databases">
        <title>Proteogenomics of the novel Dehalobacterium formicoaceticum strain EZ94 highlights a key role of methyltransferases during anaerobic dichloromethane degradation.</title>
        <authorList>
            <person name="Wasmund K."/>
        </authorList>
    </citation>
    <scope>NUCLEOTIDE SEQUENCE [LARGE SCALE GENOMIC DNA]</scope>
    <source>
        <strain evidence="2 3">EZ94</strain>
    </source>
</reference>
<feature type="transmembrane region" description="Helical" evidence="1">
    <location>
        <begin position="245"/>
        <end position="266"/>
    </location>
</feature>
<sequence length="391" mass="43605">MILENENITRIDLDGKELILIGTAHVSRSSAELVKKVIEEEKPDSVCVELDAQRYQTIMEGNKWQDTNIFKIIKEKKSTLLLINLAMSSFQKRLAKQFDIKAGQEMIEGIQAAKEIGAQLVLADRNIQITFSRIWHSLGFWGKVRLMVELIFSIFTDESISEEDLEQLKSKDMLNSILHEFSQKFPRLKVPLVDERDQYLAQNIKEAPGSKVVAILGAAHVPGIKKELFKEHDLEQLTQLPPKSMLVQVVGWSIPILIIGLIVFTFITNPAMGAKQSISWVLWTGSFAALGTALAFGHPLSILTAFLVAPITTLHPLIAAGWFAGLTQAYIKKPSVRDFENLAEDILSLKGFWHNQVTRILLIVAMANVGGSIGTLIGGADVIRLFLENLR</sequence>
<accession>A0ABT1Y7I1</accession>
<evidence type="ECO:0000256" key="1">
    <source>
        <dbReference type="SAM" id="Phobius"/>
    </source>
</evidence>
<dbReference type="RefSeq" id="WP_257914114.1">
    <property type="nucleotide sequence ID" value="NZ_JANPWE010000012.1"/>
</dbReference>
<feature type="transmembrane region" description="Helical" evidence="1">
    <location>
        <begin position="302"/>
        <end position="324"/>
    </location>
</feature>
<keyword evidence="3" id="KW-1185">Reference proteome</keyword>
<dbReference type="InterPro" id="IPR002816">
    <property type="entry name" value="TraB/PrgY/GumN_fam"/>
</dbReference>
<dbReference type="InterPro" id="IPR005230">
    <property type="entry name" value="TraB_bac"/>
</dbReference>
<dbReference type="EMBL" id="JANPWE010000012">
    <property type="protein sequence ID" value="MCR6546847.1"/>
    <property type="molecule type" value="Genomic_DNA"/>
</dbReference>
<keyword evidence="1" id="KW-0812">Transmembrane</keyword>
<protein>
    <submittedName>
        <fullName evidence="2">TraB/GumN family protein</fullName>
    </submittedName>
</protein>
<dbReference type="PANTHER" id="PTHR21530">
    <property type="entry name" value="PHEROMONE SHUTDOWN PROTEIN"/>
    <property type="match status" value="1"/>
</dbReference>
<feature type="transmembrane region" description="Helical" evidence="1">
    <location>
        <begin position="278"/>
        <end position="296"/>
    </location>
</feature>
<feature type="transmembrane region" description="Helical" evidence="1">
    <location>
        <begin position="360"/>
        <end position="387"/>
    </location>
</feature>
<proteinExistence type="predicted"/>
<dbReference type="PANTHER" id="PTHR21530:SF7">
    <property type="entry name" value="TRAB DOMAIN-CONTAINING PROTEIN"/>
    <property type="match status" value="1"/>
</dbReference>
<name>A0ABT1Y7I1_9FIRM</name>
<dbReference type="Pfam" id="PF01963">
    <property type="entry name" value="TraB_PrgY_gumN"/>
    <property type="match status" value="1"/>
</dbReference>
<gene>
    <name evidence="2" type="ORF">NVS47_15225</name>
</gene>
<keyword evidence="1" id="KW-0472">Membrane</keyword>
<evidence type="ECO:0000313" key="2">
    <source>
        <dbReference type="EMBL" id="MCR6546847.1"/>
    </source>
</evidence>
<organism evidence="2 3">
    <name type="scientific">Dehalobacterium formicoaceticum</name>
    <dbReference type="NCBI Taxonomy" id="51515"/>
    <lineage>
        <taxon>Bacteria</taxon>
        <taxon>Bacillati</taxon>
        <taxon>Bacillota</taxon>
        <taxon>Clostridia</taxon>
        <taxon>Eubacteriales</taxon>
        <taxon>Peptococcaceae</taxon>
        <taxon>Dehalobacterium</taxon>
    </lineage>
</organism>
<evidence type="ECO:0000313" key="3">
    <source>
        <dbReference type="Proteomes" id="UP001524944"/>
    </source>
</evidence>
<dbReference type="NCBIfam" id="TIGR00261">
    <property type="entry name" value="traB"/>
    <property type="match status" value="1"/>
</dbReference>
<dbReference type="Proteomes" id="UP001524944">
    <property type="component" value="Unassembled WGS sequence"/>
</dbReference>
<comment type="caution">
    <text evidence="2">The sequence shown here is derived from an EMBL/GenBank/DDBJ whole genome shotgun (WGS) entry which is preliminary data.</text>
</comment>
<dbReference type="CDD" id="cd14726">
    <property type="entry name" value="TraB_PrgY-like"/>
    <property type="match status" value="1"/>
</dbReference>
<keyword evidence="1" id="KW-1133">Transmembrane helix</keyword>